<keyword evidence="4 7" id="KW-0068">Autocatalytic cleavage</keyword>
<dbReference type="HOGENOM" id="CLU_066192_0_0_3"/>
<evidence type="ECO:0000256" key="2">
    <source>
        <dbReference type="ARBA" id="ARBA00022763"/>
    </source>
</evidence>
<evidence type="ECO:0000256" key="1">
    <source>
        <dbReference type="ARBA" id="ARBA00007484"/>
    </source>
</evidence>
<reference evidence="9 10" key="1">
    <citation type="journal article" date="2013" name="PLoS ONE">
        <title>Cultivation and Complete Genome Sequencing of Gloeobacter kilaueensis sp. nov., from a Lava Cave in Kilauea Caldera, Hawai'i.</title>
        <authorList>
            <person name="Saw J.H."/>
            <person name="Schatz M."/>
            <person name="Brown M.V."/>
            <person name="Kunkel D.D."/>
            <person name="Foster J.S."/>
            <person name="Shick H."/>
            <person name="Christensen S."/>
            <person name="Hou S."/>
            <person name="Wan X."/>
            <person name="Donachie S.P."/>
        </authorList>
    </citation>
    <scope>NUCLEOTIDE SEQUENCE [LARGE SCALE GENOMIC DNA]</scope>
    <source>
        <strain evidence="10">JS</strain>
    </source>
</reference>
<gene>
    <name evidence="9" type="primary">umuD</name>
    <name evidence="9" type="ORF">GKIL_3793</name>
</gene>
<dbReference type="InterPro" id="IPR006197">
    <property type="entry name" value="Peptidase_S24_LexA"/>
</dbReference>
<keyword evidence="10" id="KW-1185">Reference proteome</keyword>
<dbReference type="GO" id="GO:0016787">
    <property type="term" value="F:hydrolase activity"/>
    <property type="evidence" value="ECO:0007669"/>
    <property type="project" value="UniProtKB-KW"/>
</dbReference>
<evidence type="ECO:0000259" key="8">
    <source>
        <dbReference type="Pfam" id="PF00717"/>
    </source>
</evidence>
<dbReference type="InterPro" id="IPR039418">
    <property type="entry name" value="LexA-like"/>
</dbReference>
<evidence type="ECO:0000313" key="10">
    <source>
        <dbReference type="Proteomes" id="UP000017396"/>
    </source>
</evidence>
<protein>
    <submittedName>
        <fullName evidence="9">SOS mutagenesis protein UmuD</fullName>
    </submittedName>
</protein>
<dbReference type="EMBL" id="CP003587">
    <property type="protein sequence ID" value="AGY60039.1"/>
    <property type="molecule type" value="Genomic_DNA"/>
</dbReference>
<comment type="similarity">
    <text evidence="1 7">Belongs to the peptidase S24 family.</text>
</comment>
<dbReference type="GO" id="GO:0009432">
    <property type="term" value="P:SOS response"/>
    <property type="evidence" value="ECO:0007669"/>
    <property type="project" value="UniProtKB-KW"/>
</dbReference>
<dbReference type="Gene3D" id="2.10.109.10">
    <property type="entry name" value="Umud Fragment, subunit A"/>
    <property type="match status" value="1"/>
</dbReference>
<dbReference type="InterPro" id="IPR050077">
    <property type="entry name" value="LexA_repressor"/>
</dbReference>
<keyword evidence="2" id="KW-0227">DNA damage</keyword>
<dbReference type="InterPro" id="IPR015927">
    <property type="entry name" value="Peptidase_S24_S26A/B/C"/>
</dbReference>
<evidence type="ECO:0000313" key="9">
    <source>
        <dbReference type="EMBL" id="AGY60039.1"/>
    </source>
</evidence>
<feature type="domain" description="Peptidase S24/S26A/S26B/S26C" evidence="8">
    <location>
        <begin position="16"/>
        <end position="133"/>
    </location>
</feature>
<dbReference type="PANTHER" id="PTHR33516">
    <property type="entry name" value="LEXA REPRESSOR"/>
    <property type="match status" value="1"/>
</dbReference>
<name>U5QQW7_GLOK1</name>
<dbReference type="eggNOG" id="COG1974">
    <property type="taxonomic scope" value="Bacteria"/>
</dbReference>
<keyword evidence="5" id="KW-0234">DNA repair</keyword>
<dbReference type="SUPFAM" id="SSF51306">
    <property type="entry name" value="LexA/Signal peptidase"/>
    <property type="match status" value="1"/>
</dbReference>
<dbReference type="Pfam" id="PF00717">
    <property type="entry name" value="Peptidase_S24"/>
    <property type="match status" value="1"/>
</dbReference>
<evidence type="ECO:0000256" key="4">
    <source>
        <dbReference type="ARBA" id="ARBA00022813"/>
    </source>
</evidence>
<organism evidence="9 10">
    <name type="scientific">Gloeobacter kilaueensis (strain ATCC BAA-2537 / CCAP 1431/1 / ULC 316 / JS1)</name>
    <dbReference type="NCBI Taxonomy" id="1183438"/>
    <lineage>
        <taxon>Bacteria</taxon>
        <taxon>Bacillati</taxon>
        <taxon>Cyanobacteriota</taxon>
        <taxon>Cyanophyceae</taxon>
        <taxon>Gloeobacterales</taxon>
        <taxon>Gloeobacteraceae</taxon>
        <taxon>Gloeobacter</taxon>
    </lineage>
</organism>
<evidence type="ECO:0000256" key="3">
    <source>
        <dbReference type="ARBA" id="ARBA00022801"/>
    </source>
</evidence>
<dbReference type="GO" id="GO:0003677">
    <property type="term" value="F:DNA binding"/>
    <property type="evidence" value="ECO:0007669"/>
    <property type="project" value="InterPro"/>
</dbReference>
<accession>U5QQW7</accession>
<evidence type="ECO:0000256" key="5">
    <source>
        <dbReference type="ARBA" id="ARBA00023204"/>
    </source>
</evidence>
<dbReference type="NCBIfam" id="NF007621">
    <property type="entry name" value="PRK10276.1"/>
    <property type="match status" value="1"/>
</dbReference>
<dbReference type="InterPro" id="IPR036286">
    <property type="entry name" value="LexA/Signal_pep-like_sf"/>
</dbReference>
<dbReference type="STRING" id="1183438.GKIL_3793"/>
<dbReference type="MEROPS" id="S24.003"/>
<evidence type="ECO:0000256" key="6">
    <source>
        <dbReference type="ARBA" id="ARBA00023236"/>
    </source>
</evidence>
<dbReference type="Proteomes" id="UP000017396">
    <property type="component" value="Chromosome"/>
</dbReference>
<dbReference type="PRINTS" id="PR00726">
    <property type="entry name" value="LEXASERPTASE"/>
</dbReference>
<dbReference type="KEGG" id="glj:GKIL_3793"/>
<dbReference type="PANTHER" id="PTHR33516:SF2">
    <property type="entry name" value="LEXA REPRESSOR-RELATED"/>
    <property type="match status" value="1"/>
</dbReference>
<keyword evidence="6" id="KW-0742">SOS response</keyword>
<keyword evidence="3 7" id="KW-0378">Hydrolase</keyword>
<proteinExistence type="inferred from homology"/>
<dbReference type="CDD" id="cd06529">
    <property type="entry name" value="S24_LexA-like"/>
    <property type="match status" value="1"/>
</dbReference>
<sequence>MGDGLGAVFGVRWALPLFSQPVPAGFPSPAEDACIDEWLDLNEHLVRHPAATFYLRASGTSMTGAGIHPGDLLIVDRSLEPADHSIVVAIIDGELTLKRLRLQDRQVWLVPENAAYAPLEVRAESDLAIWGVVTHVIHAL</sequence>
<dbReference type="AlphaFoldDB" id="U5QQW7"/>
<dbReference type="RefSeq" id="WP_023175358.1">
    <property type="nucleotide sequence ID" value="NC_022600.1"/>
</dbReference>
<dbReference type="GO" id="GO:0006355">
    <property type="term" value="P:regulation of DNA-templated transcription"/>
    <property type="evidence" value="ECO:0007669"/>
    <property type="project" value="InterPro"/>
</dbReference>
<dbReference type="OrthoDB" id="9802364at2"/>
<evidence type="ECO:0000256" key="7">
    <source>
        <dbReference type="RuleBase" id="RU003991"/>
    </source>
</evidence>
<dbReference type="GO" id="GO:0006281">
    <property type="term" value="P:DNA repair"/>
    <property type="evidence" value="ECO:0007669"/>
    <property type="project" value="UniProtKB-KW"/>
</dbReference>
<dbReference type="PATRIC" id="fig|1183438.3.peg.3726"/>